<name>A0ACB8G5U4_9SAUR</name>
<accession>A0ACB8G5U4</accession>
<proteinExistence type="predicted"/>
<dbReference type="EMBL" id="CM037615">
    <property type="protein sequence ID" value="KAH8014584.1"/>
    <property type="molecule type" value="Genomic_DNA"/>
</dbReference>
<gene>
    <name evidence="1" type="ORF">K3G42_030348</name>
</gene>
<sequence>MQLYLARKASQEGSSHGTYQVADSLSCLRWDIKSQSPSCRLDNREVSSELPLASVGVRKGTLKNFCAKKCGQTEEDKPGGWGGVVLGKWREIAMGGDGGRIVLTLECLAHSRTPPPSSWCGFVTCDLQTTLEQQRRHACKQGGWG</sequence>
<protein>
    <submittedName>
        <fullName evidence="1">Uncharacterized protein</fullName>
    </submittedName>
</protein>
<dbReference type="Proteomes" id="UP000827872">
    <property type="component" value="Linkage Group LG02"/>
</dbReference>
<comment type="caution">
    <text evidence="1">The sequence shown here is derived from an EMBL/GenBank/DDBJ whole genome shotgun (WGS) entry which is preliminary data.</text>
</comment>
<evidence type="ECO:0000313" key="1">
    <source>
        <dbReference type="EMBL" id="KAH8014584.1"/>
    </source>
</evidence>
<organism evidence="1 2">
    <name type="scientific">Sphaerodactylus townsendi</name>
    <dbReference type="NCBI Taxonomy" id="933632"/>
    <lineage>
        <taxon>Eukaryota</taxon>
        <taxon>Metazoa</taxon>
        <taxon>Chordata</taxon>
        <taxon>Craniata</taxon>
        <taxon>Vertebrata</taxon>
        <taxon>Euteleostomi</taxon>
        <taxon>Lepidosauria</taxon>
        <taxon>Squamata</taxon>
        <taxon>Bifurcata</taxon>
        <taxon>Gekkota</taxon>
        <taxon>Sphaerodactylidae</taxon>
        <taxon>Sphaerodactylus</taxon>
    </lineage>
</organism>
<reference evidence="1" key="1">
    <citation type="submission" date="2021-08" db="EMBL/GenBank/DDBJ databases">
        <title>The first chromosome-level gecko genome reveals the dynamic sex chromosomes of Neotropical dwarf geckos (Sphaerodactylidae: Sphaerodactylus).</title>
        <authorList>
            <person name="Pinto B.J."/>
            <person name="Keating S.E."/>
            <person name="Gamble T."/>
        </authorList>
    </citation>
    <scope>NUCLEOTIDE SEQUENCE</scope>
    <source>
        <strain evidence="1">TG3544</strain>
    </source>
</reference>
<evidence type="ECO:0000313" key="2">
    <source>
        <dbReference type="Proteomes" id="UP000827872"/>
    </source>
</evidence>
<keyword evidence="2" id="KW-1185">Reference proteome</keyword>